<evidence type="ECO:0000256" key="5">
    <source>
        <dbReference type="ARBA" id="ARBA00023049"/>
    </source>
</evidence>
<dbReference type="InterPro" id="IPR022820">
    <property type="entry name" value="UPF0758_YicR"/>
</dbReference>
<dbReference type="Proteomes" id="UP000028681">
    <property type="component" value="Chromosome"/>
</dbReference>
<dbReference type="SUPFAM" id="SSF47781">
    <property type="entry name" value="RuvA domain 2-like"/>
    <property type="match status" value="1"/>
</dbReference>
<dbReference type="InterPro" id="IPR010994">
    <property type="entry name" value="RuvA_2-like"/>
</dbReference>
<evidence type="ECO:0000259" key="7">
    <source>
        <dbReference type="PROSITE" id="PS50249"/>
    </source>
</evidence>
<dbReference type="InterPro" id="IPR025657">
    <property type="entry name" value="RadC_JAB"/>
</dbReference>
<dbReference type="AlphaFoldDB" id="A0A076LNS4"/>
<keyword evidence="3" id="KW-0378">Hydrolase</keyword>
<dbReference type="KEGG" id="ete:ETEE_1826"/>
<dbReference type="GO" id="GO:0046872">
    <property type="term" value="F:metal ion binding"/>
    <property type="evidence" value="ECO:0007669"/>
    <property type="project" value="UniProtKB-KW"/>
</dbReference>
<proteinExistence type="inferred from homology"/>
<dbReference type="PANTHER" id="PTHR30471">
    <property type="entry name" value="DNA REPAIR PROTEIN RADC"/>
    <property type="match status" value="1"/>
</dbReference>
<evidence type="ECO:0000256" key="3">
    <source>
        <dbReference type="ARBA" id="ARBA00022801"/>
    </source>
</evidence>
<dbReference type="Pfam" id="PF20582">
    <property type="entry name" value="UPF0758_N"/>
    <property type="match status" value="1"/>
</dbReference>
<dbReference type="GO" id="GO:0008237">
    <property type="term" value="F:metallopeptidase activity"/>
    <property type="evidence" value="ECO:0007669"/>
    <property type="project" value="UniProtKB-KW"/>
</dbReference>
<dbReference type="HOGENOM" id="CLU_073529_0_1_6"/>
<accession>A0A076LNS4</accession>
<dbReference type="RefSeq" id="WP_034164495.1">
    <property type="nucleotide sequence ID" value="NZ_CP006664.1"/>
</dbReference>
<dbReference type="GeneID" id="33939432"/>
<dbReference type="HAMAP" id="MF_00018">
    <property type="entry name" value="UPF0758_YicR"/>
    <property type="match status" value="1"/>
</dbReference>
<dbReference type="EMBL" id="CP006664">
    <property type="protein sequence ID" value="AIJ08273.1"/>
    <property type="molecule type" value="Genomic_DNA"/>
</dbReference>
<dbReference type="PROSITE" id="PS50249">
    <property type="entry name" value="MPN"/>
    <property type="match status" value="1"/>
</dbReference>
<dbReference type="PROSITE" id="PS01302">
    <property type="entry name" value="UPF0758"/>
    <property type="match status" value="1"/>
</dbReference>
<keyword evidence="2" id="KW-0479">Metal-binding</keyword>
<organism evidence="8 9">
    <name type="scientific">Edwardsiella anguillarum ET080813</name>
    <dbReference type="NCBI Taxonomy" id="667120"/>
    <lineage>
        <taxon>Bacteria</taxon>
        <taxon>Pseudomonadati</taxon>
        <taxon>Pseudomonadota</taxon>
        <taxon>Gammaproteobacteria</taxon>
        <taxon>Enterobacterales</taxon>
        <taxon>Hafniaceae</taxon>
        <taxon>Edwardsiella</taxon>
    </lineage>
</organism>
<dbReference type="CDD" id="cd08071">
    <property type="entry name" value="MPN_DUF2466"/>
    <property type="match status" value="1"/>
</dbReference>
<sequence>MAQRRIEGGWSQGALPREKLLAQGAAALSDRELLALFLRTGLPGVHVIQLADRLLQRFGSLQGVLRADVDTFCASQGLGIAKFAQLQAVTELSRRVLRHRIGEESAITSPDLTALYLQNLFVSLEREIFVVLFLDNQHRVIRSEQMFSGTINCVDVYPREIVREALKLNAVALILAHNHPSGNPEPSVADRLLTERVAKACALVDIQVLDHMVIGHGQRVSFAERGWI</sequence>
<evidence type="ECO:0000313" key="8">
    <source>
        <dbReference type="EMBL" id="AIJ08273.1"/>
    </source>
</evidence>
<gene>
    <name evidence="8" type="primary">radC</name>
    <name evidence="8" type="ORF">ETEE_1826</name>
</gene>
<dbReference type="Gene3D" id="3.40.140.10">
    <property type="entry name" value="Cytidine Deaminase, domain 2"/>
    <property type="match status" value="1"/>
</dbReference>
<dbReference type="NCBIfam" id="NF000642">
    <property type="entry name" value="PRK00024.1"/>
    <property type="match status" value="1"/>
</dbReference>
<name>A0A076LNS4_9GAMM</name>
<evidence type="ECO:0000256" key="1">
    <source>
        <dbReference type="ARBA" id="ARBA00022670"/>
    </source>
</evidence>
<dbReference type="InterPro" id="IPR037518">
    <property type="entry name" value="MPN"/>
</dbReference>
<dbReference type="InterPro" id="IPR001405">
    <property type="entry name" value="UPF0758"/>
</dbReference>
<dbReference type="InterPro" id="IPR020891">
    <property type="entry name" value="UPF0758_CS"/>
</dbReference>
<dbReference type="InterPro" id="IPR046778">
    <property type="entry name" value="UPF0758_N"/>
</dbReference>
<dbReference type="SUPFAM" id="SSF102712">
    <property type="entry name" value="JAB1/MPN domain"/>
    <property type="match status" value="1"/>
</dbReference>
<dbReference type="GO" id="GO:0006508">
    <property type="term" value="P:proteolysis"/>
    <property type="evidence" value="ECO:0007669"/>
    <property type="project" value="UniProtKB-KW"/>
</dbReference>
<evidence type="ECO:0000256" key="2">
    <source>
        <dbReference type="ARBA" id="ARBA00022723"/>
    </source>
</evidence>
<protein>
    <recommendedName>
        <fullName evidence="6">UPF0758 protein ETEE_1826</fullName>
    </recommendedName>
</protein>
<feature type="domain" description="MPN" evidence="7">
    <location>
        <begin position="106"/>
        <end position="228"/>
    </location>
</feature>
<keyword evidence="4" id="KW-0862">Zinc</keyword>
<dbReference type="PANTHER" id="PTHR30471:SF3">
    <property type="entry name" value="UPF0758 PROTEIN YEES-RELATED"/>
    <property type="match status" value="1"/>
</dbReference>
<dbReference type="NCBIfam" id="TIGR00608">
    <property type="entry name" value="radc"/>
    <property type="match status" value="1"/>
</dbReference>
<evidence type="ECO:0000256" key="4">
    <source>
        <dbReference type="ARBA" id="ARBA00022833"/>
    </source>
</evidence>
<evidence type="ECO:0000256" key="6">
    <source>
        <dbReference type="HAMAP-Rule" id="MF_00018"/>
    </source>
</evidence>
<reference evidence="8 9" key="1">
    <citation type="journal article" date="2012" name="PLoS ONE">
        <title>Edwardsiella comparative phylogenomics reveal the new intra/inter-species taxonomic relationships, virulence evolution and niche adaptation mechanisms.</title>
        <authorList>
            <person name="Yang M."/>
            <person name="Lv Y."/>
            <person name="Xiao J."/>
            <person name="Wu H."/>
            <person name="Zheng H."/>
            <person name="Liu Q."/>
            <person name="Zhang Y."/>
            <person name="Wang Q."/>
        </authorList>
    </citation>
    <scope>NUCLEOTIDE SEQUENCE [LARGE SCALE GENOMIC DNA]</scope>
    <source>
        <strain evidence="9">080813</strain>
    </source>
</reference>
<evidence type="ECO:0000313" key="9">
    <source>
        <dbReference type="Proteomes" id="UP000028681"/>
    </source>
</evidence>
<dbReference type="Pfam" id="PF04002">
    <property type="entry name" value="RadC"/>
    <property type="match status" value="1"/>
</dbReference>
<keyword evidence="5" id="KW-0482">Metalloprotease</keyword>
<keyword evidence="1" id="KW-0645">Protease</keyword>
<comment type="similarity">
    <text evidence="6">Belongs to the UPF0758 family. YicR subfamily.</text>
</comment>